<evidence type="ECO:0000256" key="3">
    <source>
        <dbReference type="ARBA" id="ARBA00022454"/>
    </source>
</evidence>
<feature type="domain" description="Core Histone H2A/H2B/H3" evidence="5">
    <location>
        <begin position="18"/>
        <end position="94"/>
    </location>
</feature>
<comment type="similarity">
    <text evidence="2">Belongs to the histone H3 family.</text>
</comment>
<dbReference type="PRINTS" id="PR00622">
    <property type="entry name" value="HISTONEH3"/>
</dbReference>
<proteinExistence type="inferred from homology"/>
<accession>A0AAD6ZG23</accession>
<dbReference type="GO" id="GO:0030527">
    <property type="term" value="F:structural constituent of chromatin"/>
    <property type="evidence" value="ECO:0007669"/>
    <property type="project" value="InterPro"/>
</dbReference>
<evidence type="ECO:0000256" key="2">
    <source>
        <dbReference type="ARBA" id="ARBA00010343"/>
    </source>
</evidence>
<evidence type="ECO:0000256" key="4">
    <source>
        <dbReference type="ARBA" id="ARBA00023269"/>
    </source>
</evidence>
<sequence>MTPLQQPTQPKTRCRPAGTVAVCEIHKYQKDTSLLVPKTSFQRLVKEIAKDYQPDVRFQSSALLALQEATKDYLVAVFEDSMRVAQHAHCETMFVPSIRATDLITIVFPSQSRNMVLVFRIRGYSF</sequence>
<keyword evidence="3" id="KW-0158">Chromosome</keyword>
<dbReference type="AlphaFoldDB" id="A0AAD6ZG23"/>
<comment type="caution">
    <text evidence="6">The sequence shown here is derived from an EMBL/GenBank/DDBJ whole genome shotgun (WGS) entry which is preliminary data.</text>
</comment>
<dbReference type="Gene3D" id="1.10.20.10">
    <property type="entry name" value="Histone, subunit A"/>
    <property type="match status" value="1"/>
</dbReference>
<evidence type="ECO:0000259" key="5">
    <source>
        <dbReference type="Pfam" id="PF00125"/>
    </source>
</evidence>
<comment type="subcellular location">
    <subcellularLocation>
        <location evidence="1">Chromosome</location>
    </subcellularLocation>
</comment>
<dbReference type="SMART" id="SM00428">
    <property type="entry name" value="H3"/>
    <property type="match status" value="1"/>
</dbReference>
<reference evidence="6" key="1">
    <citation type="submission" date="2023-03" db="EMBL/GenBank/DDBJ databases">
        <title>Massive genome expansion in bonnet fungi (Mycena s.s.) driven by repeated elements and novel gene families across ecological guilds.</title>
        <authorList>
            <consortium name="Lawrence Berkeley National Laboratory"/>
            <person name="Harder C.B."/>
            <person name="Miyauchi S."/>
            <person name="Viragh M."/>
            <person name="Kuo A."/>
            <person name="Thoen E."/>
            <person name="Andreopoulos B."/>
            <person name="Lu D."/>
            <person name="Skrede I."/>
            <person name="Drula E."/>
            <person name="Henrissat B."/>
            <person name="Morin E."/>
            <person name="Kohler A."/>
            <person name="Barry K."/>
            <person name="LaButti K."/>
            <person name="Morin E."/>
            <person name="Salamov A."/>
            <person name="Lipzen A."/>
            <person name="Mereny Z."/>
            <person name="Hegedus B."/>
            <person name="Baldrian P."/>
            <person name="Stursova M."/>
            <person name="Weitz H."/>
            <person name="Taylor A."/>
            <person name="Grigoriev I.V."/>
            <person name="Nagy L.G."/>
            <person name="Martin F."/>
            <person name="Kauserud H."/>
        </authorList>
    </citation>
    <scope>NUCLEOTIDE SEQUENCE</scope>
    <source>
        <strain evidence="6">CBHHK002</strain>
    </source>
</reference>
<dbReference type="Pfam" id="PF00125">
    <property type="entry name" value="Histone"/>
    <property type="match status" value="1"/>
</dbReference>
<protein>
    <submittedName>
        <fullName evidence="6">Histone-fold-containing protein</fullName>
    </submittedName>
</protein>
<dbReference type="GO" id="GO:0003677">
    <property type="term" value="F:DNA binding"/>
    <property type="evidence" value="ECO:0007669"/>
    <property type="project" value="InterPro"/>
</dbReference>
<organism evidence="6 7">
    <name type="scientific">Mycena albidolilacea</name>
    <dbReference type="NCBI Taxonomy" id="1033008"/>
    <lineage>
        <taxon>Eukaryota</taxon>
        <taxon>Fungi</taxon>
        <taxon>Dikarya</taxon>
        <taxon>Basidiomycota</taxon>
        <taxon>Agaricomycotina</taxon>
        <taxon>Agaricomycetes</taxon>
        <taxon>Agaricomycetidae</taxon>
        <taxon>Agaricales</taxon>
        <taxon>Marasmiineae</taxon>
        <taxon>Mycenaceae</taxon>
        <taxon>Mycena</taxon>
    </lineage>
</organism>
<dbReference type="InterPro" id="IPR000164">
    <property type="entry name" value="Histone_H3/CENP-A"/>
</dbReference>
<evidence type="ECO:0000313" key="6">
    <source>
        <dbReference type="EMBL" id="KAJ7321331.1"/>
    </source>
</evidence>
<dbReference type="InterPro" id="IPR007125">
    <property type="entry name" value="H2A/H2B/H3"/>
</dbReference>
<evidence type="ECO:0000256" key="1">
    <source>
        <dbReference type="ARBA" id="ARBA00004286"/>
    </source>
</evidence>
<keyword evidence="7" id="KW-1185">Reference proteome</keyword>
<name>A0AAD6ZG23_9AGAR</name>
<gene>
    <name evidence="6" type="ORF">DFH08DRAFT_713055</name>
</gene>
<evidence type="ECO:0000313" key="7">
    <source>
        <dbReference type="Proteomes" id="UP001218218"/>
    </source>
</evidence>
<dbReference type="GO" id="GO:0046982">
    <property type="term" value="F:protein heterodimerization activity"/>
    <property type="evidence" value="ECO:0007669"/>
    <property type="project" value="InterPro"/>
</dbReference>
<dbReference type="Proteomes" id="UP001218218">
    <property type="component" value="Unassembled WGS sequence"/>
</dbReference>
<dbReference type="EMBL" id="JARIHO010000051">
    <property type="protein sequence ID" value="KAJ7321331.1"/>
    <property type="molecule type" value="Genomic_DNA"/>
</dbReference>
<dbReference type="SUPFAM" id="SSF47113">
    <property type="entry name" value="Histone-fold"/>
    <property type="match status" value="1"/>
</dbReference>
<dbReference type="PANTHER" id="PTHR11426">
    <property type="entry name" value="HISTONE H3"/>
    <property type="match status" value="1"/>
</dbReference>
<dbReference type="InterPro" id="IPR009072">
    <property type="entry name" value="Histone-fold"/>
</dbReference>
<keyword evidence="4" id="KW-0238">DNA-binding</keyword>
<dbReference type="GO" id="GO:0000786">
    <property type="term" value="C:nucleosome"/>
    <property type="evidence" value="ECO:0007669"/>
    <property type="project" value="UniProtKB-KW"/>
</dbReference>
<keyword evidence="4" id="KW-0544">Nucleosome core</keyword>